<dbReference type="GO" id="GO:0016757">
    <property type="term" value="F:glycosyltransferase activity"/>
    <property type="evidence" value="ECO:0007669"/>
    <property type="project" value="InterPro"/>
</dbReference>
<dbReference type="PANTHER" id="PTHR45947:SF3">
    <property type="entry name" value="SULFOQUINOVOSYL TRANSFERASE SQD2"/>
    <property type="match status" value="1"/>
</dbReference>
<dbReference type="STRING" id="1702214.AL399_07235"/>
<dbReference type="Pfam" id="PF13477">
    <property type="entry name" value="Glyco_trans_4_2"/>
    <property type="match status" value="1"/>
</dbReference>
<organism evidence="3 4">
    <name type="scientific">Candidatus [Bacteroides] periocalifornicus</name>
    <dbReference type="NCBI Taxonomy" id="1702214"/>
    <lineage>
        <taxon>Bacteria</taxon>
        <taxon>Pseudomonadati</taxon>
        <taxon>Bacteroidota</taxon>
    </lineage>
</organism>
<protein>
    <recommendedName>
        <fullName evidence="5">Glycosyl transferase family 1</fullName>
    </recommendedName>
</protein>
<keyword evidence="4" id="KW-1185">Reference proteome</keyword>
<dbReference type="InterPro" id="IPR028098">
    <property type="entry name" value="Glyco_trans_4-like_N"/>
</dbReference>
<feature type="domain" description="Glycosyl transferase family 1" evidence="1">
    <location>
        <begin position="175"/>
        <end position="340"/>
    </location>
</feature>
<evidence type="ECO:0000259" key="2">
    <source>
        <dbReference type="Pfam" id="PF13477"/>
    </source>
</evidence>
<dbReference type="InterPro" id="IPR001296">
    <property type="entry name" value="Glyco_trans_1"/>
</dbReference>
<dbReference type="AlphaFoldDB" id="A0A0Q4B6C1"/>
<dbReference type="Pfam" id="PF00534">
    <property type="entry name" value="Glycos_transf_1"/>
    <property type="match status" value="1"/>
</dbReference>
<evidence type="ECO:0008006" key="5">
    <source>
        <dbReference type="Google" id="ProtNLM"/>
    </source>
</evidence>
<dbReference type="PANTHER" id="PTHR45947">
    <property type="entry name" value="SULFOQUINOVOSYL TRANSFERASE SQD2"/>
    <property type="match status" value="1"/>
</dbReference>
<dbReference type="InterPro" id="IPR050194">
    <property type="entry name" value="Glycosyltransferase_grp1"/>
</dbReference>
<evidence type="ECO:0000259" key="1">
    <source>
        <dbReference type="Pfam" id="PF00534"/>
    </source>
</evidence>
<accession>A0A0Q4B6C1</accession>
<dbReference type="Proteomes" id="UP000054172">
    <property type="component" value="Unassembled WGS sequence"/>
</dbReference>
<gene>
    <name evidence="3" type="ORF">AL399_07235</name>
</gene>
<name>A0A0Q4B6C1_9BACT</name>
<evidence type="ECO:0000313" key="3">
    <source>
        <dbReference type="EMBL" id="KQM08461.1"/>
    </source>
</evidence>
<dbReference type="PATRIC" id="fig|1702214.3.peg.1028"/>
<dbReference type="SUPFAM" id="SSF53756">
    <property type="entry name" value="UDP-Glycosyltransferase/glycogen phosphorylase"/>
    <property type="match status" value="1"/>
</dbReference>
<comment type="caution">
    <text evidence="3">The sequence shown here is derived from an EMBL/GenBank/DDBJ whole genome shotgun (WGS) entry which is preliminary data.</text>
</comment>
<reference evidence="3" key="1">
    <citation type="submission" date="2015-08" db="EMBL/GenBank/DDBJ databases">
        <title>Candidatus Bacteriodes Periocalifornicus.</title>
        <authorList>
            <person name="McLean J.S."/>
            <person name="Kelley S."/>
        </authorList>
    </citation>
    <scope>NUCLEOTIDE SEQUENCE [LARGE SCALE GENOMIC DNA]</scope>
    <source>
        <strain evidence="3">12B</strain>
    </source>
</reference>
<feature type="domain" description="Glycosyltransferase subfamily 4-like N-terminal" evidence="2">
    <location>
        <begin position="2"/>
        <end position="143"/>
    </location>
</feature>
<dbReference type="EMBL" id="LIIK01000037">
    <property type="protein sequence ID" value="KQM08461.1"/>
    <property type="molecule type" value="Genomic_DNA"/>
</dbReference>
<proteinExistence type="predicted"/>
<sequence length="371" mass="41799">MKVLVLSEGNSIHTQRWCESLAKSGVEVLLFTLRIARTDWFDGRKVSVFSAGLDVQGSARLWCKARYLCAVVKIWQAIKTFKPDIVHAHYASSYGLLGALAGFHPYVVSVWGADVYEFPRTNWLAKQVIRFVFRRADYLLSTSHVMAREAARYTDKHFAITPFGVDLQRFSRVPGVEYDPNLIGTVKTLRPKYGIDVLIRAFALCVERNPARPLRLYIAGTGWQRGDLEQLAQELGVGDRVEFAGFIDNAKLPELYSRFLVSAFPSVEDSESFGVVAVEAGACECPVVTSDADGFTETVVNGETGLIVPKRDVEKTAEAIQYFLDHPEERERMGRAGRRRAEELYDWKENVGRMVSIYEKILRESGNRGEN</sequence>
<evidence type="ECO:0000313" key="4">
    <source>
        <dbReference type="Proteomes" id="UP000054172"/>
    </source>
</evidence>
<dbReference type="Gene3D" id="3.40.50.2000">
    <property type="entry name" value="Glycogen Phosphorylase B"/>
    <property type="match status" value="2"/>
</dbReference>